<organism evidence="2 3">
    <name type="scientific">Paenibacillus terricola</name>
    <dbReference type="NCBI Taxonomy" id="2763503"/>
    <lineage>
        <taxon>Bacteria</taxon>
        <taxon>Bacillati</taxon>
        <taxon>Bacillota</taxon>
        <taxon>Bacilli</taxon>
        <taxon>Bacillales</taxon>
        <taxon>Paenibacillaceae</taxon>
        <taxon>Paenibacillus</taxon>
    </lineage>
</organism>
<gene>
    <name evidence="2" type="ORF">H8B09_07125</name>
</gene>
<feature type="domain" description="Transglutaminase-like" evidence="1">
    <location>
        <begin position="30"/>
        <end position="138"/>
    </location>
</feature>
<dbReference type="RefSeq" id="WP_191202706.1">
    <property type="nucleotide sequence ID" value="NZ_JACXZA010000001.1"/>
</dbReference>
<dbReference type="EMBL" id="JACXZA010000001">
    <property type="protein sequence ID" value="MBD3918522.1"/>
    <property type="molecule type" value="Genomic_DNA"/>
</dbReference>
<evidence type="ECO:0000313" key="3">
    <source>
        <dbReference type="Proteomes" id="UP000609346"/>
    </source>
</evidence>
<dbReference type="Gene3D" id="3.10.620.30">
    <property type="match status" value="1"/>
</dbReference>
<evidence type="ECO:0000313" key="2">
    <source>
        <dbReference type="EMBL" id="MBD3918522.1"/>
    </source>
</evidence>
<dbReference type="Proteomes" id="UP000609346">
    <property type="component" value="Unassembled WGS sequence"/>
</dbReference>
<proteinExistence type="predicted"/>
<dbReference type="InterPro" id="IPR038765">
    <property type="entry name" value="Papain-like_cys_pep_sf"/>
</dbReference>
<dbReference type="InterPro" id="IPR002931">
    <property type="entry name" value="Transglutaminase-like"/>
</dbReference>
<sequence length="202" mass="23101">MNLVCDSDQWSDYLKETEEVDYTDSLIAELTARLNAEASDSVDFIRRAFEYVRDEIDHSWDIRSTRVTCAASEVLTLQEGICYAKANLLSAILRRAEIPVGFCYQRITLGDTPDTGYCIHALNAVFISELDRWIRLDARGNKPGVQAEFSLTEERLAFPVRHEYGEVDYPIIYSDPHPATIETLKRNTNCVEMYQHGLPEQL</sequence>
<dbReference type="PANTHER" id="PTHR33490">
    <property type="entry name" value="BLR5614 PROTEIN-RELATED"/>
    <property type="match status" value="1"/>
</dbReference>
<reference evidence="2 3" key="1">
    <citation type="submission" date="2020-09" db="EMBL/GenBank/DDBJ databases">
        <title>Paenibacillus sp. strain PR3 16S rRNA gene Genome sequencing and assembly.</title>
        <authorList>
            <person name="Kim J."/>
        </authorList>
    </citation>
    <scope>NUCLEOTIDE SEQUENCE [LARGE SCALE GENOMIC DNA]</scope>
    <source>
        <strain evidence="2 3">PR3</strain>
    </source>
</reference>
<dbReference type="Pfam" id="PF01841">
    <property type="entry name" value="Transglut_core"/>
    <property type="match status" value="1"/>
</dbReference>
<protein>
    <submittedName>
        <fullName evidence="2">Transglutaminase family protein</fullName>
    </submittedName>
</protein>
<evidence type="ECO:0000259" key="1">
    <source>
        <dbReference type="Pfam" id="PF01841"/>
    </source>
</evidence>
<dbReference type="SUPFAM" id="SSF54001">
    <property type="entry name" value="Cysteine proteinases"/>
    <property type="match status" value="1"/>
</dbReference>
<accession>A0ABR8MR98</accession>
<dbReference type="PANTHER" id="PTHR33490:SF3">
    <property type="entry name" value="CONSERVED INTEGRAL MEMBRANE PROTEIN"/>
    <property type="match status" value="1"/>
</dbReference>
<name>A0ABR8MR98_9BACL</name>
<comment type="caution">
    <text evidence="2">The sequence shown here is derived from an EMBL/GenBank/DDBJ whole genome shotgun (WGS) entry which is preliminary data.</text>
</comment>
<keyword evidence="3" id="KW-1185">Reference proteome</keyword>